<feature type="region of interest" description="Disordered" evidence="1">
    <location>
        <begin position="156"/>
        <end position="223"/>
    </location>
</feature>
<reference evidence="2 3" key="1">
    <citation type="submission" date="2014-09" db="EMBL/GenBank/DDBJ databases">
        <authorList>
            <person name="Ellenberger Sabrina"/>
        </authorList>
    </citation>
    <scope>NUCLEOTIDE SEQUENCE [LARGE SCALE GENOMIC DNA]</scope>
    <source>
        <strain evidence="2 3">CBS 412.66</strain>
    </source>
</reference>
<protein>
    <submittedName>
        <fullName evidence="2">Uncharacterized protein</fullName>
    </submittedName>
</protein>
<proteinExistence type="predicted"/>
<organism evidence="2 3">
    <name type="scientific">Parasitella parasitica</name>
    <dbReference type="NCBI Taxonomy" id="35722"/>
    <lineage>
        <taxon>Eukaryota</taxon>
        <taxon>Fungi</taxon>
        <taxon>Fungi incertae sedis</taxon>
        <taxon>Mucoromycota</taxon>
        <taxon>Mucoromycotina</taxon>
        <taxon>Mucoromycetes</taxon>
        <taxon>Mucorales</taxon>
        <taxon>Mucorineae</taxon>
        <taxon>Mucoraceae</taxon>
        <taxon>Parasitella</taxon>
    </lineage>
</organism>
<evidence type="ECO:0000313" key="3">
    <source>
        <dbReference type="Proteomes" id="UP000054107"/>
    </source>
</evidence>
<sequence length="223" mass="25109">MATFLTLAMSEMRAALYSVSANKECISERPAHTIDNPIDAKNLAIDKPDNHFDVPQTNTESESGIGNTINKRYYISSTLFNIYIELEDSGIGSQVRSGFAQKNVIMQASSKERRKGKDRATSFLDYLTESEIVSRSIHCLGSVYLVMMATLKRVRQRSSTYSSEENSLHRRDEGMDSEIIVDGTPAPHSFDFGRRGRGRTRKNLPTKPLNIPKISRVDQERLT</sequence>
<dbReference type="EMBL" id="LN734038">
    <property type="protein sequence ID" value="CEP19537.1"/>
    <property type="molecule type" value="Genomic_DNA"/>
</dbReference>
<evidence type="ECO:0000256" key="1">
    <source>
        <dbReference type="SAM" id="MobiDB-lite"/>
    </source>
</evidence>
<dbReference type="Proteomes" id="UP000054107">
    <property type="component" value="Unassembled WGS sequence"/>
</dbReference>
<gene>
    <name evidence="2" type="primary">PARPA_13853.1 scaffold 47132</name>
</gene>
<feature type="compositionally biased region" description="Basic residues" evidence="1">
    <location>
        <begin position="195"/>
        <end position="204"/>
    </location>
</feature>
<dbReference type="AlphaFoldDB" id="A0A0B7NQ54"/>
<accession>A0A0B7NQ54</accession>
<evidence type="ECO:0000313" key="2">
    <source>
        <dbReference type="EMBL" id="CEP19537.1"/>
    </source>
</evidence>
<keyword evidence="3" id="KW-1185">Reference proteome</keyword>
<name>A0A0B7NQ54_9FUNG</name>